<sequence>MIRNKWALWSLLLLPLVFFFGSSAFAQVTLPTMNLGFKTTDNPNEVVNAVKLIMIMTVLTLAPAILIMMTGFTRIIIVLSFLRQAMGVQQMPPNQLLVGLALFLTFFVMQPAFNEMNTNGIQPYMAGTISQDQAIERTLAPLRKFMFNQTRDSDLALFIKLSKVEKPKTRADVPTMVLVPAFVVSELKTAFQIGFIIFLPFLVIDIVAASVLMAMGMMMLPPVVISLPFKIMLFVLVDGWGLLIGSMVKSFG</sequence>
<dbReference type="NCBIfam" id="TIGR01103">
    <property type="entry name" value="fliP"/>
    <property type="match status" value="1"/>
</dbReference>
<dbReference type="InterPro" id="IPR005837">
    <property type="entry name" value="FliP"/>
</dbReference>
<keyword evidence="11 12" id="KW-1006">Bacterial flagellum protein export</keyword>
<comment type="similarity">
    <text evidence="1 12">Belongs to the FliP/MopC/SpaP family.</text>
</comment>
<comment type="function">
    <text evidence="12">Plays a role in the flagellum-specific transport system.</text>
</comment>
<keyword evidence="8 12" id="KW-1133">Transmembrane helix</keyword>
<evidence type="ECO:0000256" key="7">
    <source>
        <dbReference type="ARBA" id="ARBA00022927"/>
    </source>
</evidence>
<dbReference type="EMBL" id="CP020946">
    <property type="protein sequence ID" value="ASD62576.1"/>
    <property type="molecule type" value="Genomic_DNA"/>
</dbReference>
<evidence type="ECO:0000256" key="1">
    <source>
        <dbReference type="ARBA" id="ARBA00006257"/>
    </source>
</evidence>
<reference evidence="14 15" key="1">
    <citation type="submission" date="2017-04" db="EMBL/GenBank/DDBJ databases">
        <title>Whole genome sequence of Bdellovibrio bacteriovorus strain SSB218315.</title>
        <authorList>
            <person name="Oyedara O."/>
            <person name="Rodriguez-Perez M.A."/>
        </authorList>
    </citation>
    <scope>NUCLEOTIDE SEQUENCE [LARGE SCALE GENOMIC DNA]</scope>
    <source>
        <strain evidence="14 15">SSB218315</strain>
    </source>
</reference>
<dbReference type="Proteomes" id="UP000197003">
    <property type="component" value="Chromosome"/>
</dbReference>
<keyword evidence="13" id="KW-0732">Signal</keyword>
<dbReference type="PANTHER" id="PTHR30587:SF0">
    <property type="entry name" value="FLAGELLAR BIOSYNTHETIC PROTEIN FLIP"/>
    <property type="match status" value="1"/>
</dbReference>
<dbReference type="InterPro" id="IPR005838">
    <property type="entry name" value="T3SS_IM_P"/>
</dbReference>
<feature type="transmembrane region" description="Helical" evidence="12">
    <location>
        <begin position="190"/>
        <end position="215"/>
    </location>
</feature>
<dbReference type="GO" id="GO:0009306">
    <property type="term" value="P:protein secretion"/>
    <property type="evidence" value="ECO:0007669"/>
    <property type="project" value="UniProtKB-UniRule"/>
</dbReference>
<dbReference type="PANTHER" id="PTHR30587">
    <property type="entry name" value="FLAGELLAR BIOSYNTHETIC PROTEIN FLIP"/>
    <property type="match status" value="1"/>
</dbReference>
<keyword evidence="9 12" id="KW-0472">Membrane</keyword>
<dbReference type="GO" id="GO:0009425">
    <property type="term" value="C:bacterial-type flagellum basal body"/>
    <property type="evidence" value="ECO:0007669"/>
    <property type="project" value="UniProtKB-SubCell"/>
</dbReference>
<evidence type="ECO:0000256" key="13">
    <source>
        <dbReference type="SAM" id="SignalP"/>
    </source>
</evidence>
<organism evidence="14 15">
    <name type="scientific">Bdellovibrio bacteriovorus</name>
    <dbReference type="NCBI Taxonomy" id="959"/>
    <lineage>
        <taxon>Bacteria</taxon>
        <taxon>Pseudomonadati</taxon>
        <taxon>Bdellovibrionota</taxon>
        <taxon>Bdellovibrionia</taxon>
        <taxon>Bdellovibrionales</taxon>
        <taxon>Pseudobdellovibrionaceae</taxon>
        <taxon>Bdellovibrio</taxon>
    </lineage>
</organism>
<feature type="chain" id="PRO_5013119951" description="Flagellar biosynthetic protein FliP" evidence="13">
    <location>
        <begin position="27"/>
        <end position="252"/>
    </location>
</feature>
<feature type="transmembrane region" description="Helical" evidence="12">
    <location>
        <begin position="94"/>
        <end position="113"/>
    </location>
</feature>
<accession>A0A1Z3N525</accession>
<keyword evidence="3 12" id="KW-0813">Transport</keyword>
<keyword evidence="14" id="KW-0282">Flagellum</keyword>
<evidence type="ECO:0000256" key="10">
    <source>
        <dbReference type="ARBA" id="ARBA00023143"/>
    </source>
</evidence>
<evidence type="ECO:0000256" key="12">
    <source>
        <dbReference type="RuleBase" id="RU362069"/>
    </source>
</evidence>
<keyword evidence="10" id="KW-0975">Bacterial flagellum</keyword>
<keyword evidence="6 12" id="KW-1005">Bacterial flagellum biogenesis</keyword>
<feature type="transmembrane region" description="Helical" evidence="12">
    <location>
        <begin position="50"/>
        <end position="82"/>
    </location>
</feature>
<dbReference type="PRINTS" id="PR00951">
    <property type="entry name" value="FLGBIOSNFLIP"/>
</dbReference>
<protein>
    <recommendedName>
        <fullName evidence="2 12">Flagellar biosynthetic protein FliP</fullName>
    </recommendedName>
</protein>
<dbReference type="GO" id="GO:0005886">
    <property type="term" value="C:plasma membrane"/>
    <property type="evidence" value="ECO:0007669"/>
    <property type="project" value="UniProtKB-SubCell"/>
</dbReference>
<evidence type="ECO:0000313" key="14">
    <source>
        <dbReference type="EMBL" id="ASD62576.1"/>
    </source>
</evidence>
<keyword evidence="7 12" id="KW-0653">Protein transport</keyword>
<feature type="transmembrane region" description="Helical" evidence="12">
    <location>
        <begin position="227"/>
        <end position="248"/>
    </location>
</feature>
<evidence type="ECO:0000256" key="3">
    <source>
        <dbReference type="ARBA" id="ARBA00022448"/>
    </source>
</evidence>
<name>A0A1Z3N525_BDEBC</name>
<keyword evidence="4 12" id="KW-1003">Cell membrane</keyword>
<evidence type="ECO:0000313" key="15">
    <source>
        <dbReference type="Proteomes" id="UP000197003"/>
    </source>
</evidence>
<evidence type="ECO:0000256" key="9">
    <source>
        <dbReference type="ARBA" id="ARBA00023136"/>
    </source>
</evidence>
<keyword evidence="5 12" id="KW-0812">Transmembrane</keyword>
<dbReference type="Pfam" id="PF00813">
    <property type="entry name" value="FliP"/>
    <property type="match status" value="1"/>
</dbReference>
<evidence type="ECO:0000256" key="2">
    <source>
        <dbReference type="ARBA" id="ARBA00021714"/>
    </source>
</evidence>
<dbReference type="PROSITE" id="PS01060">
    <property type="entry name" value="FLIP_1"/>
    <property type="match status" value="1"/>
</dbReference>
<evidence type="ECO:0000256" key="4">
    <source>
        <dbReference type="ARBA" id="ARBA00022475"/>
    </source>
</evidence>
<evidence type="ECO:0000256" key="8">
    <source>
        <dbReference type="ARBA" id="ARBA00022989"/>
    </source>
</evidence>
<keyword evidence="14" id="KW-0966">Cell projection</keyword>
<keyword evidence="14" id="KW-0969">Cilium</keyword>
<dbReference type="PRINTS" id="PR01302">
    <property type="entry name" value="TYPE3IMPPROT"/>
</dbReference>
<evidence type="ECO:0000256" key="5">
    <source>
        <dbReference type="ARBA" id="ARBA00022692"/>
    </source>
</evidence>
<dbReference type="GO" id="GO:0044781">
    <property type="term" value="P:bacterial-type flagellum organization"/>
    <property type="evidence" value="ECO:0007669"/>
    <property type="project" value="UniProtKB-UniRule"/>
</dbReference>
<dbReference type="NCBIfam" id="NF009438">
    <property type="entry name" value="PRK12797.1"/>
    <property type="match status" value="1"/>
</dbReference>
<feature type="signal peptide" evidence="13">
    <location>
        <begin position="1"/>
        <end position="26"/>
    </location>
</feature>
<comment type="subcellular location">
    <subcellularLocation>
        <location evidence="12">Cell membrane</location>
        <topology evidence="12">Multi-pass membrane protein</topology>
    </subcellularLocation>
    <subcellularLocation>
        <location evidence="12">Bacterial flagellum basal body</location>
    </subcellularLocation>
</comment>
<gene>
    <name evidence="12" type="primary">fliP</name>
    <name evidence="14" type="ORF">B9G79_02820</name>
</gene>
<proteinExistence type="inferred from homology"/>
<evidence type="ECO:0000256" key="11">
    <source>
        <dbReference type="ARBA" id="ARBA00023225"/>
    </source>
</evidence>
<dbReference type="RefSeq" id="WP_088564207.1">
    <property type="nucleotide sequence ID" value="NZ_CP020946.1"/>
</dbReference>
<evidence type="ECO:0000256" key="6">
    <source>
        <dbReference type="ARBA" id="ARBA00022795"/>
    </source>
</evidence>
<dbReference type="OrthoDB" id="5291306at2"/>
<dbReference type="AlphaFoldDB" id="A0A1Z3N525"/>
<dbReference type="PROSITE" id="PS01061">
    <property type="entry name" value="FLIP_2"/>
    <property type="match status" value="1"/>
</dbReference>